<dbReference type="PROSITE" id="PS51465">
    <property type="entry name" value="KAZAL_2"/>
    <property type="match status" value="1"/>
</dbReference>
<accession>Q23RZ6</accession>
<dbReference type="GeneID" id="7844545"/>
<feature type="domain" description="Kazal-like" evidence="1">
    <location>
        <begin position="54"/>
        <end position="119"/>
    </location>
</feature>
<organism evidence="2 3">
    <name type="scientific">Tetrahymena thermophila (strain SB210)</name>
    <dbReference type="NCBI Taxonomy" id="312017"/>
    <lineage>
        <taxon>Eukaryota</taxon>
        <taxon>Sar</taxon>
        <taxon>Alveolata</taxon>
        <taxon>Ciliophora</taxon>
        <taxon>Intramacronucleata</taxon>
        <taxon>Oligohymenophorea</taxon>
        <taxon>Hymenostomatida</taxon>
        <taxon>Tetrahymenina</taxon>
        <taxon>Tetrahymenidae</taxon>
        <taxon>Tetrahymena</taxon>
    </lineage>
</organism>
<gene>
    <name evidence="2" type="ORF">TTHERM_00627030</name>
</gene>
<evidence type="ECO:0000313" key="3">
    <source>
        <dbReference type="Proteomes" id="UP000009168"/>
    </source>
</evidence>
<dbReference type="Gene3D" id="3.30.60.30">
    <property type="match status" value="1"/>
</dbReference>
<keyword evidence="3" id="KW-1185">Reference proteome</keyword>
<dbReference type="HOGENOM" id="CLU_135923_0_0_1"/>
<dbReference type="AlphaFoldDB" id="Q23RZ6"/>
<dbReference type="InterPro" id="IPR002350">
    <property type="entry name" value="Kazal_dom"/>
</dbReference>
<sequence length="191" mass="21770">MLFNVIESKNYVKINQKTQQLNYNYQVNKSIKNTKIYLKMNKIILCFALISFCTAANFICTPEMKQNKNCTREYNPVCGVKMDPNKSNKYSSIKATYSNKCTACSEEDVEFYAEGSCEQYPKIAAFCHPDAHLNKSCTRELFPTCGLFDDSVVCQQGPCGSNYSNKCVACINQEVSYILPGYCHLHEQYQP</sequence>
<name>Q23RZ6_TETTS</name>
<dbReference type="InParanoid" id="Q23RZ6"/>
<dbReference type="RefSeq" id="XP_001019488.2">
    <property type="nucleotide sequence ID" value="XM_001019488.2"/>
</dbReference>
<evidence type="ECO:0000259" key="1">
    <source>
        <dbReference type="PROSITE" id="PS51465"/>
    </source>
</evidence>
<dbReference type="KEGG" id="tet:TTHERM_00627030"/>
<proteinExistence type="predicted"/>
<dbReference type="EMBL" id="GG662641">
    <property type="protein sequence ID" value="EAR99243.2"/>
    <property type="molecule type" value="Genomic_DNA"/>
</dbReference>
<dbReference type="Proteomes" id="UP000009168">
    <property type="component" value="Unassembled WGS sequence"/>
</dbReference>
<reference evidence="3" key="1">
    <citation type="journal article" date="2006" name="PLoS Biol.">
        <title>Macronuclear genome sequence of the ciliate Tetrahymena thermophila, a model eukaryote.</title>
        <authorList>
            <person name="Eisen J.A."/>
            <person name="Coyne R.S."/>
            <person name="Wu M."/>
            <person name="Wu D."/>
            <person name="Thiagarajan M."/>
            <person name="Wortman J.R."/>
            <person name="Badger J.H."/>
            <person name="Ren Q."/>
            <person name="Amedeo P."/>
            <person name="Jones K.M."/>
            <person name="Tallon L.J."/>
            <person name="Delcher A.L."/>
            <person name="Salzberg S.L."/>
            <person name="Silva J.C."/>
            <person name="Haas B.J."/>
            <person name="Majoros W.H."/>
            <person name="Farzad M."/>
            <person name="Carlton J.M."/>
            <person name="Smith R.K. Jr."/>
            <person name="Garg J."/>
            <person name="Pearlman R.E."/>
            <person name="Karrer K.M."/>
            <person name="Sun L."/>
            <person name="Manning G."/>
            <person name="Elde N.C."/>
            <person name="Turkewitz A.P."/>
            <person name="Asai D.J."/>
            <person name="Wilkes D.E."/>
            <person name="Wang Y."/>
            <person name="Cai H."/>
            <person name="Collins K."/>
            <person name="Stewart B.A."/>
            <person name="Lee S.R."/>
            <person name="Wilamowska K."/>
            <person name="Weinberg Z."/>
            <person name="Ruzzo W.L."/>
            <person name="Wloga D."/>
            <person name="Gaertig J."/>
            <person name="Frankel J."/>
            <person name="Tsao C.-C."/>
            <person name="Gorovsky M.A."/>
            <person name="Keeling P.J."/>
            <person name="Waller R.F."/>
            <person name="Patron N.J."/>
            <person name="Cherry J.M."/>
            <person name="Stover N.A."/>
            <person name="Krieger C.J."/>
            <person name="del Toro C."/>
            <person name="Ryder H.F."/>
            <person name="Williamson S.C."/>
            <person name="Barbeau R.A."/>
            <person name="Hamilton E.P."/>
            <person name="Orias E."/>
        </authorList>
    </citation>
    <scope>NUCLEOTIDE SEQUENCE [LARGE SCALE GENOMIC DNA]</scope>
    <source>
        <strain evidence="3">SB210</strain>
    </source>
</reference>
<dbReference type="OrthoDB" id="6614329at2759"/>
<protein>
    <submittedName>
        <fullName evidence="2">Kazal-type proteinase inhibitor 1</fullName>
    </submittedName>
</protein>
<evidence type="ECO:0000313" key="2">
    <source>
        <dbReference type="EMBL" id="EAR99243.2"/>
    </source>
</evidence>